<dbReference type="Proteomes" id="UP001236500">
    <property type="component" value="Chromosome"/>
</dbReference>
<feature type="signal peptide" evidence="1">
    <location>
        <begin position="1"/>
        <end position="17"/>
    </location>
</feature>
<evidence type="ECO:0000313" key="3">
    <source>
        <dbReference type="Proteomes" id="UP001236500"/>
    </source>
</evidence>
<keyword evidence="1" id="KW-0732">Signal</keyword>
<accession>A0ABY8NK14</accession>
<evidence type="ECO:0000313" key="2">
    <source>
        <dbReference type="EMBL" id="WGL18412.1"/>
    </source>
</evidence>
<dbReference type="RefSeq" id="WP_280322396.1">
    <property type="nucleotide sequence ID" value="NZ_CP118605.1"/>
</dbReference>
<protein>
    <submittedName>
        <fullName evidence="2">Uncharacterized protein</fullName>
    </submittedName>
</protein>
<gene>
    <name evidence="2" type="ORF">PVT68_08960</name>
</gene>
<sequence length="167" mass="19280">MKKILAFFALLSISCFAHSEKADKNLEAVVSAHIAEIKHFYSQLDGVWEGELHSRELEGDYPDQAYQRKFRLIIDNQNVYILTDVEGEWREYAYDYKIERHATNAVIFAQASDDAWVESISMVATLQDIDQLKVLWSRAVNNFLVQPDAVDARGFFQDFAVLNRVKD</sequence>
<evidence type="ECO:0000256" key="1">
    <source>
        <dbReference type="SAM" id="SignalP"/>
    </source>
</evidence>
<feature type="chain" id="PRO_5045740946" evidence="1">
    <location>
        <begin position="18"/>
        <end position="167"/>
    </location>
</feature>
<organism evidence="2 3">
    <name type="scientific">Microbulbifer bruguierae</name>
    <dbReference type="NCBI Taxonomy" id="3029061"/>
    <lineage>
        <taxon>Bacteria</taxon>
        <taxon>Pseudomonadati</taxon>
        <taxon>Pseudomonadota</taxon>
        <taxon>Gammaproteobacteria</taxon>
        <taxon>Cellvibrionales</taxon>
        <taxon>Microbulbiferaceae</taxon>
        <taxon>Microbulbifer</taxon>
    </lineage>
</organism>
<proteinExistence type="predicted"/>
<dbReference type="PROSITE" id="PS51257">
    <property type="entry name" value="PROKAR_LIPOPROTEIN"/>
    <property type="match status" value="1"/>
</dbReference>
<reference evidence="2 3" key="1">
    <citation type="submission" date="2023-02" db="EMBL/GenBank/DDBJ databases">
        <title>Description and genomic characterization of Microbulbifer bruguierae sp. nov., isolated from the sediment of mangrove plant Bruguiera sexangula.</title>
        <authorList>
            <person name="Long M."/>
        </authorList>
    </citation>
    <scope>NUCLEOTIDE SEQUENCE [LARGE SCALE GENOMIC DNA]</scope>
    <source>
        <strain evidence="2 3">H12</strain>
    </source>
</reference>
<dbReference type="EMBL" id="CP118605">
    <property type="protein sequence ID" value="WGL18412.1"/>
    <property type="molecule type" value="Genomic_DNA"/>
</dbReference>
<name>A0ABY8NK14_9GAMM</name>
<keyword evidence="3" id="KW-1185">Reference proteome</keyword>